<evidence type="ECO:0000313" key="2">
    <source>
        <dbReference type="Proteomes" id="UP000789525"/>
    </source>
</evidence>
<evidence type="ECO:0000313" key="1">
    <source>
        <dbReference type="EMBL" id="CAG8620629.1"/>
    </source>
</evidence>
<keyword evidence="2" id="KW-1185">Reference proteome</keyword>
<proteinExistence type="predicted"/>
<gene>
    <name evidence="1" type="ORF">ACOLOM_LOCUS7312</name>
</gene>
<feature type="non-terminal residue" evidence="1">
    <location>
        <position position="1"/>
    </location>
</feature>
<organism evidence="1 2">
    <name type="scientific">Acaulospora colombiana</name>
    <dbReference type="NCBI Taxonomy" id="27376"/>
    <lineage>
        <taxon>Eukaryota</taxon>
        <taxon>Fungi</taxon>
        <taxon>Fungi incertae sedis</taxon>
        <taxon>Mucoromycota</taxon>
        <taxon>Glomeromycotina</taxon>
        <taxon>Glomeromycetes</taxon>
        <taxon>Diversisporales</taxon>
        <taxon>Acaulosporaceae</taxon>
        <taxon>Acaulospora</taxon>
    </lineage>
</organism>
<comment type="caution">
    <text evidence="1">The sequence shown here is derived from an EMBL/GenBank/DDBJ whole genome shotgun (WGS) entry which is preliminary data.</text>
</comment>
<accession>A0ACA9MXK2</accession>
<reference evidence="1" key="1">
    <citation type="submission" date="2021-06" db="EMBL/GenBank/DDBJ databases">
        <authorList>
            <person name="Kallberg Y."/>
            <person name="Tangrot J."/>
            <person name="Rosling A."/>
        </authorList>
    </citation>
    <scope>NUCLEOTIDE SEQUENCE</scope>
    <source>
        <strain evidence="1">CL356</strain>
    </source>
</reference>
<sequence>LFRSDFEEEEESLRDKGSGVVIAHLSMIFGRGGESGSVDAWRATEQSGVATGTALTKGTVEEFGLEIGPVNVEWDRWNEIWEIDNLALEVTTNIFVNVESDEGEGGSGDGGGQEVGEHLSYKRWRGHVVRIIYRIIHRILEQLCITNLTPPPPSPPNPSHLRHSHQRTSSVIDKSSKKIALALALPSKGDEHGIHSDTGSGGGTRVYPVNAGDHHPDKLRATFQTSLDKLGPNIKPRVFYLHAPDRSVPFKDTLEAVEIFGLSNYAAWEVAEIIGLCNLHNYVKPKIYQAMYNPITRAIEDELVPCLRKNEIRLVVYNPLAGGYLAGKVKDGSIPEGRFSGESGMAKMYRARYLQGAYAEALETIRAAAEKHQFTMTEVALRWMQHHSALLPTDGVILGASNPQQLDQTGRELSQVLEVRGRTMWYQMTVQVSNNVSIKSIVSNVHNELWVTILLQSTIPPKPTPHLDSAVKKSKTSLTSYIPNAYYMLATPSGLFAKSSKHMGRASDGRVRRWWVDWIDTETVPVPLVRSLRLRLVGAKEDGFFVQMKDW</sequence>
<dbReference type="Proteomes" id="UP000789525">
    <property type="component" value="Unassembled WGS sequence"/>
</dbReference>
<dbReference type="EMBL" id="CAJVPT010016677">
    <property type="protein sequence ID" value="CAG8620629.1"/>
    <property type="molecule type" value="Genomic_DNA"/>
</dbReference>
<name>A0ACA9MXK2_9GLOM</name>
<protein>
    <submittedName>
        <fullName evidence="1">4426_t:CDS:1</fullName>
    </submittedName>
</protein>